<dbReference type="PANTHER" id="PTHR42663">
    <property type="entry name" value="HYDROLASE C777.06C-RELATED-RELATED"/>
    <property type="match status" value="1"/>
</dbReference>
<protein>
    <submittedName>
        <fullName evidence="1">Metal-dependent hydrolase of the beta-lactamase superfamily transporter III</fullName>
    </submittedName>
</protein>
<organism evidence="1 2">
    <name type="scientific">Legionella nautarum</name>
    <dbReference type="NCBI Taxonomy" id="45070"/>
    <lineage>
        <taxon>Bacteria</taxon>
        <taxon>Pseudomonadati</taxon>
        <taxon>Pseudomonadota</taxon>
        <taxon>Gammaproteobacteria</taxon>
        <taxon>Legionellales</taxon>
        <taxon>Legionellaceae</taxon>
        <taxon>Legionella</taxon>
    </lineage>
</organism>
<keyword evidence="1" id="KW-0378">Hydrolase</keyword>
<name>A0A0W0WV10_9GAMM</name>
<dbReference type="AlphaFoldDB" id="A0A0W0WV10"/>
<dbReference type="GO" id="GO:0016787">
    <property type="term" value="F:hydrolase activity"/>
    <property type="evidence" value="ECO:0007669"/>
    <property type="project" value="UniProtKB-KW"/>
</dbReference>
<dbReference type="InterPro" id="IPR036866">
    <property type="entry name" value="RibonucZ/Hydroxyglut_hydro"/>
</dbReference>
<dbReference type="PANTHER" id="PTHR42663:SF6">
    <property type="entry name" value="HYDROLASE C777.06C-RELATED"/>
    <property type="match status" value="1"/>
</dbReference>
<dbReference type="RefSeq" id="WP_058504176.1">
    <property type="nucleotide sequence ID" value="NZ_CAAAIF010000001.1"/>
</dbReference>
<gene>
    <name evidence="1" type="ORF">Lnau_1138</name>
</gene>
<dbReference type="Proteomes" id="UP000054725">
    <property type="component" value="Unassembled WGS sequence"/>
</dbReference>
<evidence type="ECO:0000313" key="2">
    <source>
        <dbReference type="Proteomes" id="UP000054725"/>
    </source>
</evidence>
<dbReference type="PATRIC" id="fig|45070.6.peg.1203"/>
<dbReference type="Gene3D" id="3.60.15.10">
    <property type="entry name" value="Ribonuclease Z/Hydroxyacylglutathione hydrolase-like"/>
    <property type="match status" value="1"/>
</dbReference>
<evidence type="ECO:0000313" key="1">
    <source>
        <dbReference type="EMBL" id="KTD36154.1"/>
    </source>
</evidence>
<dbReference type="OrthoDB" id="9803916at2"/>
<comment type="caution">
    <text evidence="1">The sequence shown here is derived from an EMBL/GenBank/DDBJ whole genome shotgun (WGS) entry which is preliminary data.</text>
</comment>
<dbReference type="Pfam" id="PF23023">
    <property type="entry name" value="Anti-Pycsar_Apyc1"/>
    <property type="match status" value="1"/>
</dbReference>
<dbReference type="STRING" id="45070.Lnau_1138"/>
<sequence length="251" mass="28609">MKLLFLGVSAAFSVGDNNFQSNMLIESDSGYKLLIDCGSDARHSLFAEGYTFSDIDAVYISHLHSDHCGGLEWLGFSKNFIDGQKTKLLISYDQADRLWNNVLSGGMCSIEDKQANLASFFNVKTIHNRFIWENYRFQLVKTIHSISNGEIMPSYGLLITTKSQKIFLSTDTRFSPDSLQPIYDRADIIFHDCETSEKWSGQHAHYKELKTLDSKTRGKMWLYDYNCGPLPDAKKDGFRGFLVRGQSFNFN</sequence>
<dbReference type="SUPFAM" id="SSF56281">
    <property type="entry name" value="Metallo-hydrolase/oxidoreductase"/>
    <property type="match status" value="1"/>
</dbReference>
<dbReference type="GO" id="GO:0046872">
    <property type="term" value="F:metal ion binding"/>
    <property type="evidence" value="ECO:0007669"/>
    <property type="project" value="UniProtKB-KW"/>
</dbReference>
<keyword evidence="2" id="KW-1185">Reference proteome</keyword>
<reference evidence="1 2" key="1">
    <citation type="submission" date="2015-11" db="EMBL/GenBank/DDBJ databases">
        <title>Genomic analysis of 38 Legionella species identifies large and diverse effector repertoires.</title>
        <authorList>
            <person name="Burstein D."/>
            <person name="Amaro F."/>
            <person name="Zusman T."/>
            <person name="Lifshitz Z."/>
            <person name="Cohen O."/>
            <person name="Gilbert J.A."/>
            <person name="Pupko T."/>
            <person name="Shuman H.A."/>
            <person name="Segal G."/>
        </authorList>
    </citation>
    <scope>NUCLEOTIDE SEQUENCE [LARGE SCALE GENOMIC DNA]</scope>
    <source>
        <strain evidence="1 2">ATCC 49506</strain>
    </source>
</reference>
<accession>A0A0W0WV10</accession>
<proteinExistence type="predicted"/>
<dbReference type="EMBL" id="LNYO01000013">
    <property type="protein sequence ID" value="KTD36154.1"/>
    <property type="molecule type" value="Genomic_DNA"/>
</dbReference>